<dbReference type="InterPro" id="IPR023296">
    <property type="entry name" value="Glyco_hydro_beta-prop_sf"/>
</dbReference>
<keyword evidence="5" id="KW-1185">Reference proteome</keyword>
<dbReference type="CDD" id="cd18610">
    <property type="entry name" value="GH130_BT3780-like"/>
    <property type="match status" value="1"/>
</dbReference>
<reference evidence="4 5" key="1">
    <citation type="submission" date="2014-11" db="EMBL/GenBank/DDBJ databases">
        <title>Genome sequence of Flavihumibacter solisilvae 3-3.</title>
        <authorList>
            <person name="Zhou G."/>
            <person name="Li M."/>
            <person name="Wang G."/>
        </authorList>
    </citation>
    <scope>NUCLEOTIDE SEQUENCE [LARGE SCALE GENOMIC DNA]</scope>
    <source>
        <strain evidence="4 5">3-3</strain>
    </source>
</reference>
<dbReference type="STRING" id="1349421.OI18_01435"/>
<accession>A0A0C1LM65</accession>
<dbReference type="PANTHER" id="PTHR34106">
    <property type="entry name" value="GLYCOSIDASE"/>
    <property type="match status" value="1"/>
</dbReference>
<evidence type="ECO:0008006" key="6">
    <source>
        <dbReference type="Google" id="ProtNLM"/>
    </source>
</evidence>
<sequence>MNRLFLPLLLVTGWQLQAQQIPFDRFHKPAENPILRADSAYHFYCPVQKKEVKWQRADVFNPASIVRDNKVYMLYRCEDNPAAILGERTSRIGLAVSDDGLHFTKFPEPVLYPEPGPFLKYDYPGGCEDPRLAVTEDGLYVMTYTSWNRDKARLSVAFSKDLKKWEKKGPAFLRAHNGKFANDWSKSGSIVTKGTGNDQAIAKINGKYWMYWGELFVNLAWSENLYDWYPLLNDDGSLLQVIAPRKGMFDSHLTECGPPALLTDEGVTLIYNGRNAEDDKADPLLAKGTYTVGRVVFDRNDLKKVIHRSDTYFLKPDLPHEVTGQYKSGTTFAESINYFKGKWFLYYGTADSFVGVAIAE</sequence>
<dbReference type="RefSeq" id="WP_039136369.1">
    <property type="nucleotide sequence ID" value="NZ_JSVC01000001.1"/>
</dbReference>
<dbReference type="InterPro" id="IPR007184">
    <property type="entry name" value="Mannoside_phosphorylase"/>
</dbReference>
<evidence type="ECO:0000256" key="3">
    <source>
        <dbReference type="ARBA" id="ARBA00024356"/>
    </source>
</evidence>
<protein>
    <recommendedName>
        <fullName evidence="6">Glycosidase</fullName>
    </recommendedName>
</protein>
<keyword evidence="1" id="KW-0328">Glycosyltransferase</keyword>
<evidence type="ECO:0000256" key="1">
    <source>
        <dbReference type="ARBA" id="ARBA00022676"/>
    </source>
</evidence>
<dbReference type="AlphaFoldDB" id="A0A0C1LM65"/>
<evidence type="ECO:0000313" key="4">
    <source>
        <dbReference type="EMBL" id="KIC96428.1"/>
    </source>
</evidence>
<dbReference type="Pfam" id="PF04041">
    <property type="entry name" value="Glyco_hydro_130"/>
    <property type="match status" value="1"/>
</dbReference>
<comment type="similarity">
    <text evidence="3">Belongs to the glycosyl hydrolase 130 family.</text>
</comment>
<proteinExistence type="inferred from homology"/>
<gene>
    <name evidence="4" type="ORF">OI18_01435</name>
</gene>
<name>A0A0C1LM65_9BACT</name>
<evidence type="ECO:0000256" key="2">
    <source>
        <dbReference type="ARBA" id="ARBA00022679"/>
    </source>
</evidence>
<dbReference type="GO" id="GO:0016757">
    <property type="term" value="F:glycosyltransferase activity"/>
    <property type="evidence" value="ECO:0007669"/>
    <property type="project" value="UniProtKB-KW"/>
</dbReference>
<organism evidence="4 5">
    <name type="scientific">Flavihumibacter solisilvae</name>
    <dbReference type="NCBI Taxonomy" id="1349421"/>
    <lineage>
        <taxon>Bacteria</taxon>
        <taxon>Pseudomonadati</taxon>
        <taxon>Bacteroidota</taxon>
        <taxon>Chitinophagia</taxon>
        <taxon>Chitinophagales</taxon>
        <taxon>Chitinophagaceae</taxon>
        <taxon>Flavihumibacter</taxon>
    </lineage>
</organism>
<dbReference type="Proteomes" id="UP000031408">
    <property type="component" value="Unassembled WGS sequence"/>
</dbReference>
<dbReference type="PANTHER" id="PTHR34106:SF5">
    <property type="entry name" value="GLYCOSIDASE"/>
    <property type="match status" value="1"/>
</dbReference>
<dbReference type="OrthoDB" id="2534034at2"/>
<keyword evidence="2" id="KW-0808">Transferase</keyword>
<dbReference type="PIRSF" id="PIRSF016202">
    <property type="entry name" value="PH1107"/>
    <property type="match status" value="1"/>
</dbReference>
<dbReference type="SUPFAM" id="SSF75005">
    <property type="entry name" value="Arabinanase/levansucrase/invertase"/>
    <property type="match status" value="1"/>
</dbReference>
<comment type="caution">
    <text evidence="4">The sequence shown here is derived from an EMBL/GenBank/DDBJ whole genome shotgun (WGS) entry which is preliminary data.</text>
</comment>
<dbReference type="EMBL" id="JSVC01000001">
    <property type="protein sequence ID" value="KIC96428.1"/>
    <property type="molecule type" value="Genomic_DNA"/>
</dbReference>
<evidence type="ECO:0000313" key="5">
    <source>
        <dbReference type="Proteomes" id="UP000031408"/>
    </source>
</evidence>
<dbReference type="Gene3D" id="2.115.10.20">
    <property type="entry name" value="Glycosyl hydrolase domain, family 43"/>
    <property type="match status" value="1"/>
</dbReference>